<feature type="compositionally biased region" description="Basic and acidic residues" evidence="1">
    <location>
        <begin position="51"/>
        <end position="72"/>
    </location>
</feature>
<feature type="region of interest" description="Disordered" evidence="1">
    <location>
        <begin position="48"/>
        <end position="73"/>
    </location>
</feature>
<feature type="domain" description="CSD" evidence="2">
    <location>
        <begin position="72"/>
        <end position="133"/>
    </location>
</feature>
<dbReference type="PROSITE" id="PS51857">
    <property type="entry name" value="CSD_2"/>
    <property type="match status" value="4"/>
</dbReference>
<evidence type="ECO:0000256" key="1">
    <source>
        <dbReference type="SAM" id="MobiDB-lite"/>
    </source>
</evidence>
<feature type="domain" description="CSD" evidence="2">
    <location>
        <begin position="147"/>
        <end position="210"/>
    </location>
</feature>
<dbReference type="GO" id="GO:0003676">
    <property type="term" value="F:nucleic acid binding"/>
    <property type="evidence" value="ECO:0007669"/>
    <property type="project" value="InterPro"/>
</dbReference>
<dbReference type="SMART" id="SM00357">
    <property type="entry name" value="CSP"/>
    <property type="match status" value="4"/>
</dbReference>
<feature type="region of interest" description="Disordered" evidence="1">
    <location>
        <begin position="1"/>
        <end position="25"/>
    </location>
</feature>
<dbReference type="CDD" id="cd04458">
    <property type="entry name" value="CSP_CDS"/>
    <property type="match status" value="3"/>
</dbReference>
<dbReference type="InterPro" id="IPR011129">
    <property type="entry name" value="CSD"/>
</dbReference>
<dbReference type="PROSITE" id="PS00352">
    <property type="entry name" value="CSD_1"/>
    <property type="match status" value="1"/>
</dbReference>
<dbReference type="PANTHER" id="PTHR46565">
    <property type="entry name" value="COLD SHOCK DOMAIN PROTEIN 2"/>
    <property type="match status" value="1"/>
</dbReference>
<feature type="compositionally biased region" description="Basic and acidic residues" evidence="1">
    <location>
        <begin position="1"/>
        <end position="21"/>
    </location>
</feature>
<proteinExistence type="predicted"/>
<dbReference type="EMBL" id="HBJA01043310">
    <property type="protein sequence ID" value="CAE0803768.1"/>
    <property type="molecule type" value="Transcribed_RNA"/>
</dbReference>
<sequence>MSYRDSKRPRYAEPRSRERGGITDTLSALISSNPDVLRAVQMLASALGGSGREDRDYRDRGRGSKRPREARRSVGKVTAFNDKGFGFISCGDVEPEVFVHQSETLRALHPGETVEFELIADGPGRWKAIDVVATDSSKYRPATRPSQYTGRVIDWKEQGFGFIASPGFDRDVFVHAHNLVGITSLRSNDEVEFAVEVDENNRYNALDVRLYQKRHSTRDVPDVRDSRDMPPPAAVDGEVLGGVISTYKPTQGFGFVKCNSLGADAFVHIKSVIEPKGVESLAEGENVEFRVQVNSKGQYDAVNVVLLDRRERQTYVGVVTMYNIGKGKGKGKGGSGYGFIKCDDFGREVFMHHSELKGGGIPECGDEVQFEVELDDTHRYNAKNINIIGKGSGRISE</sequence>
<dbReference type="InterPro" id="IPR019844">
    <property type="entry name" value="CSD_CS"/>
</dbReference>
<dbReference type="InterPro" id="IPR012340">
    <property type="entry name" value="NA-bd_OB-fold"/>
</dbReference>
<name>A0A7S4CQR7_9EUGL</name>
<protein>
    <recommendedName>
        <fullName evidence="2">CSD domain-containing protein</fullName>
    </recommendedName>
</protein>
<feature type="domain" description="CSD" evidence="2">
    <location>
        <begin position="326"/>
        <end position="387"/>
    </location>
</feature>
<accession>A0A7S4CQR7</accession>
<dbReference type="AlphaFoldDB" id="A0A7S4CQR7"/>
<dbReference type="SUPFAM" id="SSF50249">
    <property type="entry name" value="Nucleic acid-binding proteins"/>
    <property type="match status" value="4"/>
</dbReference>
<dbReference type="PRINTS" id="PR00050">
    <property type="entry name" value="COLDSHOCK"/>
</dbReference>
<feature type="domain" description="CSD" evidence="2">
    <location>
        <begin position="239"/>
        <end position="306"/>
    </location>
</feature>
<gene>
    <name evidence="3" type="ORF">EGYM00163_LOCUS14892</name>
</gene>
<dbReference type="InterPro" id="IPR002059">
    <property type="entry name" value="CSP_DNA-bd"/>
</dbReference>
<organism evidence="3">
    <name type="scientific">Eutreptiella gymnastica</name>
    <dbReference type="NCBI Taxonomy" id="73025"/>
    <lineage>
        <taxon>Eukaryota</taxon>
        <taxon>Discoba</taxon>
        <taxon>Euglenozoa</taxon>
        <taxon>Euglenida</taxon>
        <taxon>Spirocuta</taxon>
        <taxon>Euglenophyceae</taxon>
        <taxon>Eutreptiales</taxon>
        <taxon>Eutreptiaceae</taxon>
        <taxon>Eutreptiella</taxon>
    </lineage>
</organism>
<evidence type="ECO:0000259" key="2">
    <source>
        <dbReference type="PROSITE" id="PS51857"/>
    </source>
</evidence>
<reference evidence="3" key="1">
    <citation type="submission" date="2021-01" db="EMBL/GenBank/DDBJ databases">
        <authorList>
            <person name="Corre E."/>
            <person name="Pelletier E."/>
            <person name="Niang G."/>
            <person name="Scheremetjew M."/>
            <person name="Finn R."/>
            <person name="Kale V."/>
            <person name="Holt S."/>
            <person name="Cochrane G."/>
            <person name="Meng A."/>
            <person name="Brown T."/>
            <person name="Cohen L."/>
        </authorList>
    </citation>
    <scope>NUCLEOTIDE SEQUENCE</scope>
    <source>
        <strain evidence="3">CCMP1594</strain>
    </source>
</reference>
<dbReference type="Gene3D" id="2.40.50.140">
    <property type="entry name" value="Nucleic acid-binding proteins"/>
    <property type="match status" value="4"/>
</dbReference>
<evidence type="ECO:0000313" key="3">
    <source>
        <dbReference type="EMBL" id="CAE0803768.1"/>
    </source>
</evidence>
<dbReference type="PANTHER" id="PTHR46565:SF20">
    <property type="entry name" value="COLD SHOCK DOMAIN-CONTAINING PROTEIN 4"/>
    <property type="match status" value="1"/>
</dbReference>
<dbReference type="Pfam" id="PF00313">
    <property type="entry name" value="CSD"/>
    <property type="match status" value="4"/>
</dbReference>